<protein>
    <submittedName>
        <fullName evidence="2">Uncharacterized protein</fullName>
    </submittedName>
</protein>
<evidence type="ECO:0000313" key="2">
    <source>
        <dbReference type="EMBL" id="CAD8611438.1"/>
    </source>
</evidence>
<feature type="transmembrane region" description="Helical" evidence="1">
    <location>
        <begin position="77"/>
        <end position="104"/>
    </location>
</feature>
<gene>
    <name evidence="2" type="ORF">CPEL01642_LOCUS14816</name>
</gene>
<proteinExistence type="predicted"/>
<dbReference type="AlphaFoldDB" id="A0A7S0LIW1"/>
<dbReference type="PANTHER" id="PTHR35550:SF2">
    <property type="entry name" value="OS05G0401200 PROTEIN"/>
    <property type="match status" value="1"/>
</dbReference>
<evidence type="ECO:0000256" key="1">
    <source>
        <dbReference type="SAM" id="Phobius"/>
    </source>
</evidence>
<dbReference type="InterPro" id="IPR021467">
    <property type="entry name" value="DUF3119"/>
</dbReference>
<dbReference type="EMBL" id="HBEY01031208">
    <property type="protein sequence ID" value="CAD8611438.1"/>
    <property type="molecule type" value="Transcribed_RNA"/>
</dbReference>
<keyword evidence="1" id="KW-0472">Membrane</keyword>
<reference evidence="2" key="1">
    <citation type="submission" date="2021-01" db="EMBL/GenBank/DDBJ databases">
        <authorList>
            <person name="Corre E."/>
            <person name="Pelletier E."/>
            <person name="Niang G."/>
            <person name="Scheremetjew M."/>
            <person name="Finn R."/>
            <person name="Kale V."/>
            <person name="Holt S."/>
            <person name="Cochrane G."/>
            <person name="Meng A."/>
            <person name="Brown T."/>
            <person name="Cohen L."/>
        </authorList>
    </citation>
    <scope>NUCLEOTIDE SEQUENCE</scope>
    <source>
        <strain evidence="2">PLY182g</strain>
    </source>
</reference>
<accession>A0A7S0LIW1</accession>
<name>A0A7S0LIW1_9EUKA</name>
<sequence length="229" mass="24397">MLAVSSIVAALSYSPLLSRPACAGAVGSAACTTRVSMVNGLREAPAVFPACAVPRARQPIASGGVVVAEDYKLALSLVALGALIIFVPAVPGGFLALLGSFLIVQTLRIRFVFDDEAFEVKTKEPEQFFSADTELIKTGDNFAVGGDNRWAYDSFVNWDFFPSEALPILVYFKETQTPADKWDVGPGKWANSDEALAKGAKKGQVHFFPCIASAATLKDQFVARGCAKL</sequence>
<organism evidence="2">
    <name type="scientific">Coccolithus braarudii</name>
    <dbReference type="NCBI Taxonomy" id="221442"/>
    <lineage>
        <taxon>Eukaryota</taxon>
        <taxon>Haptista</taxon>
        <taxon>Haptophyta</taxon>
        <taxon>Prymnesiophyceae</taxon>
        <taxon>Coccolithales</taxon>
        <taxon>Coccolithaceae</taxon>
        <taxon>Coccolithus</taxon>
    </lineage>
</organism>
<keyword evidence="1" id="KW-1133">Transmembrane helix</keyword>
<keyword evidence="1" id="KW-0812">Transmembrane</keyword>
<dbReference type="Pfam" id="PF11317">
    <property type="entry name" value="DUF3119"/>
    <property type="match status" value="1"/>
</dbReference>
<dbReference type="PANTHER" id="PTHR35550">
    <property type="match status" value="1"/>
</dbReference>